<name>A0ABW0LSA2_9BACL</name>
<evidence type="ECO:0000313" key="2">
    <source>
        <dbReference type="Proteomes" id="UP001596105"/>
    </source>
</evidence>
<keyword evidence="2" id="KW-1185">Reference proteome</keyword>
<proteinExistence type="predicted"/>
<protein>
    <submittedName>
        <fullName evidence="1">DUF1349 domain-containing protein</fullName>
    </submittedName>
</protein>
<dbReference type="PANTHER" id="PTHR35332:SF2">
    <property type="entry name" value="REGULATION OF ENOLASE PROTEIN 1"/>
    <property type="match status" value="1"/>
</dbReference>
<accession>A0ABW0LSA2</accession>
<sequence>MNLFDRCFEKTLCQELKWMNEPDTWSFNANRSLEITAPSKTDFFIDPSGESVRSTAPFLYTLVHGDFNMVTRVGAEMKAPYDSGCLMVMSDDRHWAKICFEYYENKPTIISVVTNNNSDDCISCKAEASKPYLRIARAGNCFTFYYSEDGQKWEFIRYFGLECQEELKVGLVAQSPTGEGCRVTFDQLVINQNITGNP</sequence>
<dbReference type="InterPro" id="IPR009784">
    <property type="entry name" value="DUF1349"/>
</dbReference>
<comment type="caution">
    <text evidence="1">The sequence shown here is derived from an EMBL/GenBank/DDBJ whole genome shotgun (WGS) entry which is preliminary data.</text>
</comment>
<dbReference type="PANTHER" id="PTHR35332">
    <property type="entry name" value="REGULATION OF ENOLASE PROTEIN 1"/>
    <property type="match status" value="1"/>
</dbReference>
<dbReference type="Pfam" id="PF07081">
    <property type="entry name" value="DUF1349"/>
    <property type="match status" value="1"/>
</dbReference>
<organism evidence="1 2">
    <name type="scientific">Cohnella suwonensis</name>
    <dbReference type="NCBI Taxonomy" id="696072"/>
    <lineage>
        <taxon>Bacteria</taxon>
        <taxon>Bacillati</taxon>
        <taxon>Bacillota</taxon>
        <taxon>Bacilli</taxon>
        <taxon>Bacillales</taxon>
        <taxon>Paenibacillaceae</taxon>
        <taxon>Cohnella</taxon>
    </lineage>
</organism>
<evidence type="ECO:0000313" key="1">
    <source>
        <dbReference type="EMBL" id="MFC5468145.1"/>
    </source>
</evidence>
<reference evidence="2" key="1">
    <citation type="journal article" date="2019" name="Int. J. Syst. Evol. Microbiol.">
        <title>The Global Catalogue of Microorganisms (GCM) 10K type strain sequencing project: providing services to taxonomists for standard genome sequencing and annotation.</title>
        <authorList>
            <consortium name="The Broad Institute Genomics Platform"/>
            <consortium name="The Broad Institute Genome Sequencing Center for Infectious Disease"/>
            <person name="Wu L."/>
            <person name="Ma J."/>
        </authorList>
    </citation>
    <scope>NUCLEOTIDE SEQUENCE [LARGE SCALE GENOMIC DNA]</scope>
    <source>
        <strain evidence="2">CCUG 57113</strain>
    </source>
</reference>
<dbReference type="EMBL" id="JBHSMH010000007">
    <property type="protein sequence ID" value="MFC5468145.1"/>
    <property type="molecule type" value="Genomic_DNA"/>
</dbReference>
<gene>
    <name evidence="1" type="ORF">ACFPPD_05385</name>
</gene>
<dbReference type="SUPFAM" id="SSF49899">
    <property type="entry name" value="Concanavalin A-like lectins/glucanases"/>
    <property type="match status" value="1"/>
</dbReference>
<dbReference type="RefSeq" id="WP_209746541.1">
    <property type="nucleotide sequence ID" value="NZ_JBHSMH010000007.1"/>
</dbReference>
<dbReference type="Proteomes" id="UP001596105">
    <property type="component" value="Unassembled WGS sequence"/>
</dbReference>
<dbReference type="InterPro" id="IPR013320">
    <property type="entry name" value="ConA-like_dom_sf"/>
</dbReference>
<dbReference type="Gene3D" id="2.60.120.200">
    <property type="match status" value="1"/>
</dbReference>